<proteinExistence type="predicted"/>
<gene>
    <name evidence="1" type="ORF">CC78DRAFT_535070</name>
</gene>
<evidence type="ECO:0008006" key="3">
    <source>
        <dbReference type="Google" id="ProtNLM"/>
    </source>
</evidence>
<dbReference type="Proteomes" id="UP000800093">
    <property type="component" value="Unassembled WGS sequence"/>
</dbReference>
<dbReference type="Pfam" id="PF11746">
    <property type="entry name" value="DUF3303"/>
    <property type="match status" value="1"/>
</dbReference>
<keyword evidence="2" id="KW-1185">Reference proteome</keyword>
<comment type="caution">
    <text evidence="1">The sequence shown here is derived from an EMBL/GenBank/DDBJ whole genome shotgun (WGS) entry which is preliminary data.</text>
</comment>
<name>A0A9P4K5H6_9PLEO</name>
<dbReference type="AlphaFoldDB" id="A0A9P4K5H6"/>
<accession>A0A9P4K5H6</accession>
<dbReference type="EMBL" id="ML986644">
    <property type="protein sequence ID" value="KAF2262191.1"/>
    <property type="molecule type" value="Genomic_DNA"/>
</dbReference>
<protein>
    <recommendedName>
        <fullName evidence="3">DUF3303 domain-containing protein</fullName>
    </recommendedName>
</protein>
<evidence type="ECO:0000313" key="1">
    <source>
        <dbReference type="EMBL" id="KAF2262191.1"/>
    </source>
</evidence>
<dbReference type="InterPro" id="IPR021734">
    <property type="entry name" value="DUF3303"/>
</dbReference>
<dbReference type="OrthoDB" id="3742696at2759"/>
<reference evidence="2" key="1">
    <citation type="journal article" date="2020" name="Stud. Mycol.">
        <title>101 Dothideomycetes genomes: A test case for predicting lifestyles and emergence of pathogens.</title>
        <authorList>
            <person name="Haridas S."/>
            <person name="Albert R."/>
            <person name="Binder M."/>
            <person name="Bloem J."/>
            <person name="LaButti K."/>
            <person name="Salamov A."/>
            <person name="Andreopoulos B."/>
            <person name="Baker S."/>
            <person name="Barry K."/>
            <person name="Bills G."/>
            <person name="Bluhm B."/>
            <person name="Cannon C."/>
            <person name="Castanera R."/>
            <person name="Culley D."/>
            <person name="Daum C."/>
            <person name="Ezra D."/>
            <person name="Gonzalez J."/>
            <person name="Henrissat B."/>
            <person name="Kuo A."/>
            <person name="Liang C."/>
            <person name="Lipzen A."/>
            <person name="Lutzoni F."/>
            <person name="Magnuson J."/>
            <person name="Mondo S."/>
            <person name="Nolan M."/>
            <person name="Ohm R."/>
            <person name="Pangilinan J."/>
            <person name="Park H.-J."/>
            <person name="Ramirez L."/>
            <person name="Alfaro M."/>
            <person name="Sun H."/>
            <person name="Tritt A."/>
            <person name="Yoshinaga Y."/>
            <person name="Zwiers L.-H."/>
            <person name="Turgeon B."/>
            <person name="Goodwin S."/>
            <person name="Spatafora J."/>
            <person name="Crous P."/>
            <person name="Grigoriev I."/>
        </authorList>
    </citation>
    <scope>NUCLEOTIDE SEQUENCE [LARGE SCALE GENOMIC DNA]</scope>
    <source>
        <strain evidence="2">CBS 304.66</strain>
    </source>
</reference>
<sequence length="102" mass="11707">MLFMVIERFHSGVPTSVYERFRSKGRLAPEGLSYVSSWVSTDLTHCYQLMETGQKELLDEWVGNWRDLVDFEIVPVITSAEANVKVLELKKWVEGKVENEGA</sequence>
<evidence type="ECO:0000313" key="2">
    <source>
        <dbReference type="Proteomes" id="UP000800093"/>
    </source>
</evidence>
<organism evidence="1 2">
    <name type="scientific">Lojkania enalia</name>
    <dbReference type="NCBI Taxonomy" id="147567"/>
    <lineage>
        <taxon>Eukaryota</taxon>
        <taxon>Fungi</taxon>
        <taxon>Dikarya</taxon>
        <taxon>Ascomycota</taxon>
        <taxon>Pezizomycotina</taxon>
        <taxon>Dothideomycetes</taxon>
        <taxon>Pleosporomycetidae</taxon>
        <taxon>Pleosporales</taxon>
        <taxon>Pleosporales incertae sedis</taxon>
        <taxon>Lojkania</taxon>
    </lineage>
</organism>